<gene>
    <name evidence="1" type="ORF">NCTC10894_01511</name>
</gene>
<sequence>MTDVPTVDIASAVKPKPARVAGFFMARIFPG</sequence>
<name>A0AAJ4ZKY1_9RALS</name>
<dbReference type="EMBL" id="UGVE01000001">
    <property type="protein sequence ID" value="SUD97160.1"/>
    <property type="molecule type" value="Genomic_DNA"/>
</dbReference>
<protein>
    <submittedName>
        <fullName evidence="1">Uncharacterized protein</fullName>
    </submittedName>
</protein>
<dbReference type="AlphaFoldDB" id="A0AAJ4ZKY1"/>
<dbReference type="Proteomes" id="UP000255008">
    <property type="component" value="Unassembled WGS sequence"/>
</dbReference>
<accession>A0AAJ4ZKY1</accession>
<organism evidence="1 2">
    <name type="scientific">Ralstonia mannitolilytica</name>
    <dbReference type="NCBI Taxonomy" id="105219"/>
    <lineage>
        <taxon>Bacteria</taxon>
        <taxon>Pseudomonadati</taxon>
        <taxon>Pseudomonadota</taxon>
        <taxon>Betaproteobacteria</taxon>
        <taxon>Burkholderiales</taxon>
        <taxon>Burkholderiaceae</taxon>
        <taxon>Ralstonia</taxon>
    </lineage>
</organism>
<evidence type="ECO:0000313" key="1">
    <source>
        <dbReference type="EMBL" id="SUD97160.1"/>
    </source>
</evidence>
<comment type="caution">
    <text evidence="1">The sequence shown here is derived from an EMBL/GenBank/DDBJ whole genome shotgun (WGS) entry which is preliminary data.</text>
</comment>
<proteinExistence type="predicted"/>
<reference evidence="1 2" key="1">
    <citation type="submission" date="2018-06" db="EMBL/GenBank/DDBJ databases">
        <authorList>
            <consortium name="Pathogen Informatics"/>
            <person name="Doyle S."/>
        </authorList>
    </citation>
    <scope>NUCLEOTIDE SEQUENCE [LARGE SCALE GENOMIC DNA]</scope>
    <source>
        <strain evidence="1 2">NCTC10894</strain>
    </source>
</reference>
<evidence type="ECO:0000313" key="2">
    <source>
        <dbReference type="Proteomes" id="UP000255008"/>
    </source>
</evidence>